<reference evidence="2 3" key="1">
    <citation type="journal article" date="2022" name="Res Sq">
        <title>Evolution of multicellular longitudinally dividing oral cavity symbionts (Neisseriaceae).</title>
        <authorList>
            <person name="Nyongesa S."/>
            <person name="Weber P."/>
            <person name="Bernet E."/>
            <person name="Pullido F."/>
            <person name="Nieckarz M."/>
            <person name="Delaby M."/>
            <person name="Nieves C."/>
            <person name="Viehboeck T."/>
            <person name="Krause N."/>
            <person name="Rivera-Millot A."/>
            <person name="Nakamura A."/>
            <person name="Vischer N."/>
            <person name="VanNieuwenhze M."/>
            <person name="Brun Y."/>
            <person name="Cava F."/>
            <person name="Bulgheresi S."/>
            <person name="Veyrier F."/>
        </authorList>
    </citation>
    <scope>NUCLEOTIDE SEQUENCE [LARGE SCALE GENOMIC DNA]</scope>
    <source>
        <strain evidence="2 3">SN4</strain>
    </source>
</reference>
<feature type="domain" description="Zinc-ribbon 15" evidence="1">
    <location>
        <begin position="20"/>
        <end position="69"/>
    </location>
</feature>
<gene>
    <name evidence="2" type="ORF">LVJ82_08115</name>
</gene>
<proteinExistence type="predicted"/>
<dbReference type="InterPro" id="IPR031493">
    <property type="entry name" value="Zinc_ribbon_15"/>
</dbReference>
<dbReference type="Pfam" id="PF17032">
    <property type="entry name" value="Zn_ribbon_15"/>
    <property type="match status" value="1"/>
</dbReference>
<dbReference type="EMBL" id="CP091511">
    <property type="protein sequence ID" value="UOO90915.1"/>
    <property type="molecule type" value="Genomic_DNA"/>
</dbReference>
<keyword evidence="3" id="KW-1185">Reference proteome</keyword>
<organism evidence="2 3">
    <name type="scientific">Vitreoscilla massiliensis</name>
    <dbReference type="NCBI Taxonomy" id="1689272"/>
    <lineage>
        <taxon>Bacteria</taxon>
        <taxon>Pseudomonadati</taxon>
        <taxon>Pseudomonadota</taxon>
        <taxon>Betaproteobacteria</taxon>
        <taxon>Neisseriales</taxon>
        <taxon>Neisseriaceae</taxon>
        <taxon>Vitreoscilla</taxon>
    </lineage>
</organism>
<protein>
    <submittedName>
        <fullName evidence="2">Zinc ribbon domain-containing protein</fullName>
    </submittedName>
</protein>
<name>A0ABY4E7Q4_9NEIS</name>
<sequence>MIFIFGISPKQTSVQTGAFNCPICQTTTTYQWRAQRSYVSVFFLPLFPIGKEQHTLRCQQCHTVLPEKFLPDAACKPTEAAE</sequence>
<evidence type="ECO:0000313" key="3">
    <source>
        <dbReference type="Proteomes" id="UP000832011"/>
    </source>
</evidence>
<evidence type="ECO:0000259" key="1">
    <source>
        <dbReference type="Pfam" id="PF17032"/>
    </source>
</evidence>
<dbReference type="Proteomes" id="UP000832011">
    <property type="component" value="Chromosome"/>
</dbReference>
<evidence type="ECO:0000313" key="2">
    <source>
        <dbReference type="EMBL" id="UOO90915.1"/>
    </source>
</evidence>
<dbReference type="RefSeq" id="WP_058305306.1">
    <property type="nucleotide sequence ID" value="NZ_CABKVG010000006.1"/>
</dbReference>
<accession>A0ABY4E7Q4</accession>